<dbReference type="GO" id="GO:0005794">
    <property type="term" value="C:Golgi apparatus"/>
    <property type="evidence" value="ECO:0007669"/>
    <property type="project" value="TreeGrafter"/>
</dbReference>
<gene>
    <name evidence="6" type="ORF">EHUX00137_LOCUS3655</name>
</gene>
<dbReference type="EMBL" id="HBIR01005283">
    <property type="protein sequence ID" value="CAE0526964.1"/>
    <property type="molecule type" value="Transcribed_RNA"/>
</dbReference>
<dbReference type="InterPro" id="IPR050748">
    <property type="entry name" value="Glycosyltrans_8_dom-fam"/>
</dbReference>
<dbReference type="PANTHER" id="PTHR13778">
    <property type="entry name" value="GLYCOSYLTRANSFERASE 8 DOMAIN-CONTAINING PROTEIN"/>
    <property type="match status" value="1"/>
</dbReference>
<evidence type="ECO:0008006" key="7">
    <source>
        <dbReference type="Google" id="ProtNLM"/>
    </source>
</evidence>
<evidence type="ECO:0000256" key="1">
    <source>
        <dbReference type="ARBA" id="ARBA00006351"/>
    </source>
</evidence>
<accession>A0A7S3RL75</accession>
<feature type="compositionally biased region" description="Basic and acidic residues" evidence="5">
    <location>
        <begin position="16"/>
        <end position="26"/>
    </location>
</feature>
<dbReference type="GO" id="GO:0046872">
    <property type="term" value="F:metal ion binding"/>
    <property type="evidence" value="ECO:0007669"/>
    <property type="project" value="UniProtKB-KW"/>
</dbReference>
<evidence type="ECO:0000256" key="4">
    <source>
        <dbReference type="ARBA" id="ARBA00022723"/>
    </source>
</evidence>
<dbReference type="SUPFAM" id="SSF53448">
    <property type="entry name" value="Nucleotide-diphospho-sugar transferases"/>
    <property type="match status" value="1"/>
</dbReference>
<feature type="compositionally biased region" description="Pro residues" evidence="5">
    <location>
        <begin position="48"/>
        <end position="58"/>
    </location>
</feature>
<evidence type="ECO:0000256" key="3">
    <source>
        <dbReference type="ARBA" id="ARBA00022679"/>
    </source>
</evidence>
<protein>
    <recommendedName>
        <fullName evidence="7">Hexosyltransferase</fullName>
    </recommendedName>
</protein>
<dbReference type="PANTHER" id="PTHR13778:SF47">
    <property type="entry name" value="LIPOPOLYSACCHARIDE 1,3-GALACTOSYLTRANSFERASE"/>
    <property type="match status" value="1"/>
</dbReference>
<proteinExistence type="inferred from homology"/>
<keyword evidence="4" id="KW-0479">Metal-binding</keyword>
<dbReference type="Gene3D" id="3.90.550.10">
    <property type="entry name" value="Spore Coat Polysaccharide Biosynthesis Protein SpsA, Chain A"/>
    <property type="match status" value="1"/>
</dbReference>
<comment type="similarity">
    <text evidence="1">Belongs to the glycosyltransferase 8 family.</text>
</comment>
<feature type="compositionally biased region" description="Low complexity" evidence="5">
    <location>
        <begin position="449"/>
        <end position="476"/>
    </location>
</feature>
<dbReference type="AlphaFoldDB" id="A0A7S3RL75"/>
<feature type="region of interest" description="Disordered" evidence="5">
    <location>
        <begin position="358"/>
        <end position="480"/>
    </location>
</feature>
<name>A0A7S3RL75_EMIHU</name>
<evidence type="ECO:0000256" key="5">
    <source>
        <dbReference type="SAM" id="MobiDB-lite"/>
    </source>
</evidence>
<organism evidence="6">
    <name type="scientific">Emiliania huxleyi</name>
    <name type="common">Coccolithophore</name>
    <name type="synonym">Pontosphaera huxleyi</name>
    <dbReference type="NCBI Taxonomy" id="2903"/>
    <lineage>
        <taxon>Eukaryota</taxon>
        <taxon>Haptista</taxon>
        <taxon>Haptophyta</taxon>
        <taxon>Prymnesiophyceae</taxon>
        <taxon>Isochrysidales</taxon>
        <taxon>Noelaerhabdaceae</taxon>
        <taxon>Emiliania</taxon>
    </lineage>
</organism>
<dbReference type="InterPro" id="IPR002495">
    <property type="entry name" value="Glyco_trans_8"/>
</dbReference>
<dbReference type="Pfam" id="PF01501">
    <property type="entry name" value="Glyco_transf_8"/>
    <property type="match status" value="1"/>
</dbReference>
<dbReference type="GO" id="GO:0016757">
    <property type="term" value="F:glycosyltransferase activity"/>
    <property type="evidence" value="ECO:0007669"/>
    <property type="project" value="UniProtKB-KW"/>
</dbReference>
<sequence>MVAFNAFTVASARARQPHEQPRRQHEPAVPARSMPATRSPPAVQMPAPAAPAPAPAAPVPAAQSGPPPPPAERIHIGVSTDDKQDAALVALINSTLTHNPGADIAFHVLAPQQAHGRLSHLDELFPAATFTLATLAPSGAEAKIRSRLRALRGREACDGCGGSEDADRSPDDESEYQRWAVAYLPILFPRQRRLLWLHTDALVQADLTPLWRTPLAGKPVAAVEDCSRPLEGLVNQSLLVQLAAPSQAPSGCSIDLGVLVVDLRQWQALDVSARVDYWATIHARTPDAIGRIFAQPLDPRAALSTAVRGAYVRLAPRWNVFGLGRRAYTPPERDYWVAEWRRAGLADPFGGAPSPVRALAAPRGGEGDGRILHFSGGDKPWAGNGSGALCPSPTSRTGLSSCAAEWPRATALPRKKRRAPSEKARPRSQAPPPPPLPPPPLELRRASGARRGAPASAKRAGGSPATATAQAAGKGALSSKDAALRELIDREFE</sequence>
<keyword evidence="2" id="KW-0328">Glycosyltransferase</keyword>
<dbReference type="InterPro" id="IPR029044">
    <property type="entry name" value="Nucleotide-diphossugar_trans"/>
</dbReference>
<feature type="region of interest" description="Disordered" evidence="5">
    <location>
        <begin position="1"/>
        <end position="70"/>
    </location>
</feature>
<evidence type="ECO:0000256" key="2">
    <source>
        <dbReference type="ARBA" id="ARBA00022676"/>
    </source>
</evidence>
<keyword evidence="3" id="KW-0808">Transferase</keyword>
<feature type="compositionally biased region" description="Pro residues" evidence="5">
    <location>
        <begin position="429"/>
        <end position="441"/>
    </location>
</feature>
<evidence type="ECO:0000313" key="6">
    <source>
        <dbReference type="EMBL" id="CAE0526964.1"/>
    </source>
</evidence>
<reference evidence="6" key="1">
    <citation type="submission" date="2021-01" db="EMBL/GenBank/DDBJ databases">
        <authorList>
            <person name="Corre E."/>
            <person name="Pelletier E."/>
            <person name="Niang G."/>
            <person name="Scheremetjew M."/>
            <person name="Finn R."/>
            <person name="Kale V."/>
            <person name="Holt S."/>
            <person name="Cochrane G."/>
            <person name="Meng A."/>
            <person name="Brown T."/>
            <person name="Cohen L."/>
        </authorList>
    </citation>
    <scope>NUCLEOTIDE SEQUENCE</scope>
    <source>
        <strain evidence="6">379</strain>
    </source>
</reference>